<dbReference type="SUPFAM" id="SSF52833">
    <property type="entry name" value="Thioredoxin-like"/>
    <property type="match status" value="1"/>
</dbReference>
<proteinExistence type="predicted"/>
<name>A0A549YMA9_9BACI</name>
<sequence>MTLEQWFEQGMDPDTYIESMQKNKENLLHIYDHFTLPEDEQFIRNLAAHDLRVIVLTEDWCGDAMLNTPILLRLTEQADIPVKFLPRDENLELMDQYLTNGTSRSIPKFIFIDSNGKEVAVWGPRAEKIQEFVDHSRQQLPPSDHDDYKEKSKEIHRFMTKSFRDNTDFWQEVYESIKSTLKRNLNL</sequence>
<dbReference type="Proteomes" id="UP000319280">
    <property type="component" value="Unassembled WGS sequence"/>
</dbReference>
<dbReference type="EMBL" id="VJMZ01000001">
    <property type="protein sequence ID" value="TRM13023.1"/>
    <property type="molecule type" value="Genomic_DNA"/>
</dbReference>
<accession>A0A549YMA9</accession>
<protein>
    <submittedName>
        <fullName evidence="1">Thioredoxin family protein</fullName>
    </submittedName>
</protein>
<dbReference type="CDD" id="cd02947">
    <property type="entry name" value="TRX_family"/>
    <property type="match status" value="1"/>
</dbReference>
<dbReference type="RefSeq" id="WP_142791911.1">
    <property type="nucleotide sequence ID" value="NZ_VJMZ01000001.1"/>
</dbReference>
<comment type="caution">
    <text evidence="1">The sequence shown here is derived from an EMBL/GenBank/DDBJ whole genome shotgun (WGS) entry which is preliminary data.</text>
</comment>
<gene>
    <name evidence="1" type="ORF">FH966_15635</name>
</gene>
<keyword evidence="2" id="KW-1185">Reference proteome</keyword>
<evidence type="ECO:0000313" key="2">
    <source>
        <dbReference type="Proteomes" id="UP000319280"/>
    </source>
</evidence>
<evidence type="ECO:0000313" key="1">
    <source>
        <dbReference type="EMBL" id="TRM13023.1"/>
    </source>
</evidence>
<dbReference type="Gene3D" id="3.40.30.10">
    <property type="entry name" value="Glutaredoxin"/>
    <property type="match status" value="1"/>
</dbReference>
<dbReference type="Pfam" id="PF14595">
    <property type="entry name" value="Thioredoxin_9"/>
    <property type="match status" value="1"/>
</dbReference>
<dbReference type="InterPro" id="IPR036249">
    <property type="entry name" value="Thioredoxin-like_sf"/>
</dbReference>
<organism evidence="1 2">
    <name type="scientific">Lentibacillus cibarius</name>
    <dbReference type="NCBI Taxonomy" id="2583219"/>
    <lineage>
        <taxon>Bacteria</taxon>
        <taxon>Bacillati</taxon>
        <taxon>Bacillota</taxon>
        <taxon>Bacilli</taxon>
        <taxon>Bacillales</taxon>
        <taxon>Bacillaceae</taxon>
        <taxon>Lentibacillus</taxon>
    </lineage>
</organism>
<dbReference type="AlphaFoldDB" id="A0A549YMA9"/>
<reference evidence="1 2" key="1">
    <citation type="submission" date="2019-07" db="EMBL/GenBank/DDBJ databases">
        <title>Genomic analysis of Lentibacillus sp. NKC851-2.</title>
        <authorList>
            <person name="Oh Y.J."/>
        </authorList>
    </citation>
    <scope>NUCLEOTIDE SEQUENCE [LARGE SCALE GENOMIC DNA]</scope>
    <source>
        <strain evidence="1 2">NKC851-2</strain>
    </source>
</reference>